<keyword evidence="1" id="KW-0808">Transferase</keyword>
<evidence type="ECO:0000313" key="1">
    <source>
        <dbReference type="EMBL" id="EKC79694.1"/>
    </source>
</evidence>
<dbReference type="GO" id="GO:0016301">
    <property type="term" value="F:kinase activity"/>
    <property type="evidence" value="ECO:0007669"/>
    <property type="project" value="UniProtKB-KW"/>
</dbReference>
<proteinExistence type="predicted"/>
<keyword evidence="1" id="KW-0418">Kinase</keyword>
<dbReference type="InterPro" id="IPR027417">
    <property type="entry name" value="P-loop_NTPase"/>
</dbReference>
<dbReference type="EMBL" id="AJWY01001502">
    <property type="protein sequence ID" value="EKC79694.1"/>
    <property type="molecule type" value="Genomic_DNA"/>
</dbReference>
<comment type="caution">
    <text evidence="1">The sequence shown here is derived from an EMBL/GenBank/DDBJ whole genome shotgun (WGS) entry which is preliminary data.</text>
</comment>
<organism evidence="1">
    <name type="scientific">human gut metagenome</name>
    <dbReference type="NCBI Taxonomy" id="408170"/>
    <lineage>
        <taxon>unclassified sequences</taxon>
        <taxon>metagenomes</taxon>
        <taxon>organismal metagenomes</taxon>
    </lineage>
</organism>
<dbReference type="AlphaFoldDB" id="K1UI67"/>
<sequence>MGKIITVGREFGSGGREIGRKLAEKLRFAYYDHEIVVEIAKRTDLATEYIQSVEEKRPFPLMSITTGHTFWASPNPVMDQQLEVLKTESVIIKEVAEKSDCVIVGRCADYVLRDEEPFRIFLYAELEFKMKRCRERGDDAKKMSDRELQRHMAQIDKKRAEYYAFLSGQKWGAKENYDLCINTSTADEDKIVNSIAELYR</sequence>
<gene>
    <name evidence="1" type="ORF">LEA_02175</name>
</gene>
<dbReference type="SUPFAM" id="SSF52540">
    <property type="entry name" value="P-loop containing nucleoside triphosphate hydrolases"/>
    <property type="match status" value="1"/>
</dbReference>
<protein>
    <submittedName>
        <fullName evidence="1">Cytidylate kinase</fullName>
    </submittedName>
</protein>
<accession>K1UI67</accession>
<dbReference type="Pfam" id="PF13189">
    <property type="entry name" value="Cytidylate_kin2"/>
    <property type="match status" value="1"/>
</dbReference>
<dbReference type="Gene3D" id="3.40.50.300">
    <property type="entry name" value="P-loop containing nucleotide triphosphate hydrolases"/>
    <property type="match status" value="1"/>
</dbReference>
<name>K1UI67_9ZZZZ</name>
<reference evidence="1" key="1">
    <citation type="journal article" date="2013" name="Environ. Microbiol.">
        <title>Microbiota from the distal guts of lean and obese adolescents exhibit partial functional redundancy besides clear differences in community structure.</title>
        <authorList>
            <person name="Ferrer M."/>
            <person name="Ruiz A."/>
            <person name="Lanza F."/>
            <person name="Haange S.B."/>
            <person name="Oberbach A."/>
            <person name="Till H."/>
            <person name="Bargiela R."/>
            <person name="Campoy C."/>
            <person name="Segura M.T."/>
            <person name="Richter M."/>
            <person name="von Bergen M."/>
            <person name="Seifert J."/>
            <person name="Suarez A."/>
        </authorList>
    </citation>
    <scope>NUCLEOTIDE SEQUENCE</scope>
</reference>